<feature type="transmembrane region" description="Helical" evidence="10">
    <location>
        <begin position="891"/>
        <end position="914"/>
    </location>
</feature>
<evidence type="ECO:0000256" key="8">
    <source>
        <dbReference type="ARBA" id="ARBA00023136"/>
    </source>
</evidence>
<dbReference type="InterPro" id="IPR007182">
    <property type="entry name" value="MnhB"/>
</dbReference>
<dbReference type="PRINTS" id="PR01434">
    <property type="entry name" value="NADHDHGNASE5"/>
</dbReference>
<feature type="transmembrane region" description="Helical" evidence="10">
    <location>
        <begin position="748"/>
        <end position="765"/>
    </location>
</feature>
<feature type="domain" description="Na+/H+ antiporter MnhB subunit-related protein" evidence="13">
    <location>
        <begin position="787"/>
        <end position="910"/>
    </location>
</feature>
<feature type="transmembrane region" description="Helical" evidence="10">
    <location>
        <begin position="625"/>
        <end position="645"/>
    </location>
</feature>
<protein>
    <submittedName>
        <fullName evidence="16">Multisubunit monovalent K(+)/H(+) antiporter subunit AB</fullName>
    </submittedName>
</protein>
<dbReference type="PANTHER" id="PTHR43373:SF1">
    <property type="entry name" value="NA(+)_H(+) ANTIPORTER SUBUNIT A"/>
    <property type="match status" value="1"/>
</dbReference>
<evidence type="ECO:0000256" key="3">
    <source>
        <dbReference type="ARBA" id="ARBA00022449"/>
    </source>
</evidence>
<comment type="caution">
    <text evidence="16">The sequence shown here is derived from an EMBL/GenBank/DDBJ whole genome shotgun (WGS) entry which is preliminary data.</text>
</comment>
<dbReference type="RefSeq" id="WP_006967684.1">
    <property type="nucleotide sequence ID" value="NZ_APJX01000009.1"/>
</dbReference>
<sequence length="947" mass="102215">MTLALIPLLPLLGAFIPCLFQNRHLNAASAGLIAGISLILLLLQIPFVFTGDMPVYTRDWIPALGFSFAFRVSGFGFLFALLVLGIGLLIILYARYYIAKEDPMGRFYTYLLFFMGSMLGIVLSENLILLMVFWELTSISSFLLIGFWRHRADARQGAFMALVITGGGGFAMLAGFLLLGHMVGSFELTDILAAKQIIQAHPLYPITLILILVGAFTKSAQFPFQFWLPHAMAAPTPVSAFLHSATMVKAGVFLLALMVPVLGGTPLWFYLVTLTGLITLVFAAYMALFKDDLKGLLAYSTVSHLGLITLLLGLGTPLAVFAAVFHIFNHAAFKAGLFLLAGIIDHETGTRDIQRLSGLKTAMPVTAGLTLIGCGAMAGVPLFNGFLSKEMFLAETLGPGLTGAMGWIVPLGSTLAAVFAVAYSIRMLLGVFWGKPAEDLPRSPHEPPMGMTLSPGFLMAMCVLVGIFPAFFAGPLVNAGAGAILGPDMPAFHMAVWHGFNMALVLSMVALAGGVVFYLQRHRLFDVHVWCSRYLDGKTLFESLVSGMVQAGNRAIRFLENGSLQRYLFVLISVTLVLGVVPFAVSRTPLLGPVAATPVDPVTLVMGLILIIGAVATVKTHRNRILSIIMLSTVGLVVALAFTRFSAPDLALTQISVEVVTIILLMMALHLLPTTTPKESSKARKRRDGLLAVLAGGGAAAMAMAILTRPYDTISDFFLAHSVPGGGGTNVVNVILVDFRGFDTLGEITVLAIAGLIIYALLHQFERHAPVTDDMGRPWTRDRFPMILVNITRPLLPLALLFSAYIFLRGHNDPGGGFIAGLITATVLTLQYIASGIVWTRPRFHFDNHVIMALGLILALATGLTSWALNYPFLTSTYEYVKLPLIGKFEIASAMAFDMGVYLVVVGSVMLTLVKLGSINSEDARTVSFSAHMDETLENKTIEKEIH</sequence>
<dbReference type="InterPro" id="IPR025383">
    <property type="entry name" value="MrpA_C/MbhD"/>
</dbReference>
<feature type="transmembrane region" description="Helical" evidence="10">
    <location>
        <begin position="105"/>
        <end position="122"/>
    </location>
</feature>
<keyword evidence="6 10" id="KW-1133">Transmembrane helix</keyword>
<evidence type="ECO:0000256" key="5">
    <source>
        <dbReference type="ARBA" id="ARBA00022692"/>
    </source>
</evidence>
<dbReference type="PATRIC" id="fig|1286635.3.peg.3744"/>
<dbReference type="PANTHER" id="PTHR43373">
    <property type="entry name" value="NA(+)/H(+) ANTIPORTER SUBUNIT"/>
    <property type="match status" value="1"/>
</dbReference>
<evidence type="ECO:0000259" key="11">
    <source>
        <dbReference type="Pfam" id="PF00361"/>
    </source>
</evidence>
<feature type="transmembrane region" description="Helical" evidence="10">
    <location>
        <begin position="267"/>
        <end position="289"/>
    </location>
</feature>
<organism evidence="16 17">
    <name type="scientific">Desulfotignum phosphitoxidans DSM 13687</name>
    <dbReference type="NCBI Taxonomy" id="1286635"/>
    <lineage>
        <taxon>Bacteria</taxon>
        <taxon>Pseudomonadati</taxon>
        <taxon>Thermodesulfobacteriota</taxon>
        <taxon>Desulfobacteria</taxon>
        <taxon>Desulfobacterales</taxon>
        <taxon>Desulfobacteraceae</taxon>
        <taxon>Desulfotignum</taxon>
    </lineage>
</organism>
<feature type="domain" description="MrpA C-terminal/MbhD" evidence="14">
    <location>
        <begin position="609"/>
        <end position="673"/>
    </location>
</feature>
<evidence type="ECO:0000256" key="1">
    <source>
        <dbReference type="ARBA" id="ARBA00004651"/>
    </source>
</evidence>
<feature type="transmembrane region" description="Helical" evidence="10">
    <location>
        <begin position="818"/>
        <end position="839"/>
    </location>
</feature>
<feature type="transmembrane region" description="Helical" evidence="10">
    <location>
        <begin position="203"/>
        <end position="228"/>
    </location>
</feature>
<dbReference type="GO" id="GO:0005886">
    <property type="term" value="C:plasma membrane"/>
    <property type="evidence" value="ECO:0007669"/>
    <property type="project" value="UniProtKB-SubCell"/>
</dbReference>
<feature type="transmembrane region" description="Helical" evidence="10">
    <location>
        <begin position="567"/>
        <end position="586"/>
    </location>
</feature>
<keyword evidence="8 10" id="KW-0472">Membrane</keyword>
<feature type="transmembrane region" description="Helical" evidence="10">
    <location>
        <begin position="320"/>
        <end position="344"/>
    </location>
</feature>
<evidence type="ECO:0000256" key="2">
    <source>
        <dbReference type="ARBA" id="ARBA00022448"/>
    </source>
</evidence>
<feature type="transmembrane region" description="Helical" evidence="10">
    <location>
        <begin position="786"/>
        <end position="806"/>
    </location>
</feature>
<feature type="transmembrane region" description="Helical" evidence="10">
    <location>
        <begin position="455"/>
        <end position="477"/>
    </location>
</feature>
<proteinExistence type="predicted"/>
<keyword evidence="7" id="KW-0406">Ion transport</keyword>
<evidence type="ECO:0000313" key="17">
    <source>
        <dbReference type="Proteomes" id="UP000014216"/>
    </source>
</evidence>
<evidence type="ECO:0000256" key="4">
    <source>
        <dbReference type="ARBA" id="ARBA00022475"/>
    </source>
</evidence>
<feature type="transmembrane region" description="Helical" evidence="10">
    <location>
        <begin position="651"/>
        <end position="669"/>
    </location>
</feature>
<evidence type="ECO:0000259" key="13">
    <source>
        <dbReference type="Pfam" id="PF04039"/>
    </source>
</evidence>
<feature type="domain" description="MrpA C-terminal/MbhE" evidence="15">
    <location>
        <begin position="684"/>
        <end position="766"/>
    </location>
</feature>
<evidence type="ECO:0000259" key="14">
    <source>
        <dbReference type="Pfam" id="PF13244"/>
    </source>
</evidence>
<evidence type="ECO:0000256" key="7">
    <source>
        <dbReference type="ARBA" id="ARBA00023065"/>
    </source>
</evidence>
<dbReference type="AlphaFoldDB" id="S0FT40"/>
<feature type="transmembrane region" description="Helical" evidence="10">
    <location>
        <begin position="365"/>
        <end position="387"/>
    </location>
</feature>
<dbReference type="Pfam" id="PF00662">
    <property type="entry name" value="Proton_antipo_N"/>
    <property type="match status" value="1"/>
</dbReference>
<name>S0FT40_9BACT</name>
<keyword evidence="17" id="KW-1185">Reference proteome</keyword>
<dbReference type="EMBL" id="APJX01000009">
    <property type="protein sequence ID" value="EMS78253.1"/>
    <property type="molecule type" value="Genomic_DNA"/>
</dbReference>
<feature type="transmembrane region" description="Helical" evidence="10">
    <location>
        <begin position="598"/>
        <end position="618"/>
    </location>
</feature>
<dbReference type="Proteomes" id="UP000014216">
    <property type="component" value="Unassembled WGS sequence"/>
</dbReference>
<feature type="transmembrane region" description="Helical" evidence="10">
    <location>
        <begin position="6"/>
        <end position="22"/>
    </location>
</feature>
<evidence type="ECO:0000256" key="6">
    <source>
        <dbReference type="ARBA" id="ARBA00022989"/>
    </source>
</evidence>
<feature type="transmembrane region" description="Helical" evidence="10">
    <location>
        <begin position="497"/>
        <end position="519"/>
    </location>
</feature>
<keyword evidence="2" id="KW-0813">Transport</keyword>
<evidence type="ECO:0000256" key="9">
    <source>
        <dbReference type="RuleBase" id="RU000320"/>
    </source>
</evidence>
<dbReference type="GO" id="GO:0015297">
    <property type="term" value="F:antiporter activity"/>
    <property type="evidence" value="ECO:0007669"/>
    <property type="project" value="UniProtKB-KW"/>
</dbReference>
<feature type="transmembrane region" description="Helical" evidence="10">
    <location>
        <begin position="407"/>
        <end position="434"/>
    </location>
</feature>
<feature type="transmembrane region" description="Helical" evidence="10">
    <location>
        <begin position="159"/>
        <end position="183"/>
    </location>
</feature>
<feature type="transmembrane region" description="Helical" evidence="10">
    <location>
        <begin position="851"/>
        <end position="871"/>
    </location>
</feature>
<dbReference type="Pfam" id="PF13244">
    <property type="entry name" value="MbhD"/>
    <property type="match status" value="1"/>
</dbReference>
<dbReference type="OrthoDB" id="9781596at2"/>
<dbReference type="GO" id="GO:0006811">
    <property type="term" value="P:monoatomic ion transport"/>
    <property type="evidence" value="ECO:0007669"/>
    <property type="project" value="UniProtKB-KW"/>
</dbReference>
<feature type="transmembrane region" description="Helical" evidence="10">
    <location>
        <begin position="69"/>
        <end position="93"/>
    </location>
</feature>
<evidence type="ECO:0000313" key="16">
    <source>
        <dbReference type="EMBL" id="EMS78253.1"/>
    </source>
</evidence>
<keyword evidence="4" id="KW-1003">Cell membrane</keyword>
<feature type="transmembrane region" description="Helical" evidence="10">
    <location>
        <begin position="296"/>
        <end position="314"/>
    </location>
</feature>
<dbReference type="Pfam" id="PF20501">
    <property type="entry name" value="MbhE"/>
    <property type="match status" value="1"/>
</dbReference>
<keyword evidence="3" id="KW-0050">Antiport</keyword>
<dbReference type="Pfam" id="PF04039">
    <property type="entry name" value="MnhB"/>
    <property type="match status" value="1"/>
</dbReference>
<evidence type="ECO:0000256" key="10">
    <source>
        <dbReference type="SAM" id="Phobius"/>
    </source>
</evidence>
<reference evidence="16 17" key="1">
    <citation type="journal article" date="2013" name="Genome Announc.">
        <title>Draft Genome Sequence of Desulfotignum phosphitoxidans DSM 13687 Strain FiPS-3.</title>
        <authorList>
            <person name="Poehlein A."/>
            <person name="Daniel R."/>
            <person name="Simeonova D.D."/>
        </authorList>
    </citation>
    <scope>NUCLEOTIDE SEQUENCE [LARGE SCALE GENOMIC DNA]</scope>
    <source>
        <strain evidence="16 17">DSM 13687</strain>
    </source>
</reference>
<evidence type="ECO:0000259" key="15">
    <source>
        <dbReference type="Pfam" id="PF20501"/>
    </source>
</evidence>
<dbReference type="InterPro" id="IPR050616">
    <property type="entry name" value="CPA3_Na-H_Antiporter_A"/>
</dbReference>
<accession>S0FT40</accession>
<dbReference type="InterPro" id="IPR001750">
    <property type="entry name" value="ND/Mrp_TM"/>
</dbReference>
<gene>
    <name evidence="16" type="primary">phaAB</name>
    <name evidence="16" type="ORF">Dpo_9c00850</name>
</gene>
<comment type="subcellular location">
    <subcellularLocation>
        <location evidence="1">Cell membrane</location>
        <topology evidence="1">Multi-pass membrane protein</topology>
    </subcellularLocation>
    <subcellularLocation>
        <location evidence="9">Membrane</location>
        <topology evidence="9">Multi-pass membrane protein</topology>
    </subcellularLocation>
</comment>
<dbReference type="NCBIfam" id="NF009288">
    <property type="entry name" value="PRK12648.1"/>
    <property type="match status" value="1"/>
</dbReference>
<feature type="transmembrane region" description="Helical" evidence="10">
    <location>
        <begin position="128"/>
        <end position="147"/>
    </location>
</feature>
<dbReference type="InterPro" id="IPR001516">
    <property type="entry name" value="Proton_antipo_N"/>
</dbReference>
<feature type="transmembrane region" description="Helical" evidence="10">
    <location>
        <begin position="240"/>
        <end position="261"/>
    </location>
</feature>
<feature type="transmembrane region" description="Helical" evidence="10">
    <location>
        <begin position="690"/>
        <end position="708"/>
    </location>
</feature>
<keyword evidence="5 9" id="KW-0812">Transmembrane</keyword>
<feature type="transmembrane region" description="Helical" evidence="10">
    <location>
        <begin position="29"/>
        <end position="49"/>
    </location>
</feature>
<feature type="domain" description="NADH:quinone oxidoreductase/Mrp antiporter transmembrane" evidence="11">
    <location>
        <begin position="124"/>
        <end position="396"/>
    </location>
</feature>
<feature type="domain" description="NADH-Ubiquinone oxidoreductase (complex I) chain 5 N-terminal" evidence="12">
    <location>
        <begin position="61"/>
        <end position="108"/>
    </location>
</feature>
<evidence type="ECO:0000259" key="12">
    <source>
        <dbReference type="Pfam" id="PF00662"/>
    </source>
</evidence>
<dbReference type="InterPro" id="IPR046806">
    <property type="entry name" value="MrpA_C/MbhE"/>
</dbReference>
<dbReference type="Pfam" id="PF00361">
    <property type="entry name" value="Proton_antipo_M"/>
    <property type="match status" value="1"/>
</dbReference>